<organism evidence="2 3">
    <name type="scientific">Streblomastix strix</name>
    <dbReference type="NCBI Taxonomy" id="222440"/>
    <lineage>
        <taxon>Eukaryota</taxon>
        <taxon>Metamonada</taxon>
        <taxon>Preaxostyla</taxon>
        <taxon>Oxymonadida</taxon>
        <taxon>Streblomastigidae</taxon>
        <taxon>Streblomastix</taxon>
    </lineage>
</organism>
<dbReference type="InterPro" id="IPR057207">
    <property type="entry name" value="FBXL15_LRR"/>
</dbReference>
<sequence length="299" mass="33100">MQPVNLEDLSPQIIGGIVNELGPSSIFTLGRVSKRLNTSVRAAASVAPRVSVSEPEGQYYFQKLVASLPNIKEINMSHSLFLTNELIGYLVDHCPKLEVVNAWNCLTLTDQALHHISHLENLRWLNVGDNPNFTADGLSEIVEKCNKLTYLDFTLCPEVSSNTPSKQDGHDIDNLLAHTIATKGLELQELVCEFCAGFGNDSTLYELLNGSCKKIQRIVMGNCAVTDTGIGYLVDSPFANNLQQVDLRRNPQLSQVGYDKLYSEIRSLVEIDGILVTTLPPRDVGQFFFNRRQLYGEGG</sequence>
<proteinExistence type="predicted"/>
<dbReference type="InterPro" id="IPR006553">
    <property type="entry name" value="Leu-rich_rpt_Cys-con_subtyp"/>
</dbReference>
<dbReference type="SMART" id="SM00367">
    <property type="entry name" value="LRR_CC"/>
    <property type="match status" value="5"/>
</dbReference>
<evidence type="ECO:0000259" key="1">
    <source>
        <dbReference type="Pfam" id="PF25372"/>
    </source>
</evidence>
<evidence type="ECO:0000313" key="2">
    <source>
        <dbReference type="EMBL" id="KAA6399310.1"/>
    </source>
</evidence>
<dbReference type="Gene3D" id="3.80.10.10">
    <property type="entry name" value="Ribonuclease Inhibitor"/>
    <property type="match status" value="2"/>
</dbReference>
<dbReference type="GO" id="GO:0031146">
    <property type="term" value="P:SCF-dependent proteasomal ubiquitin-dependent protein catabolic process"/>
    <property type="evidence" value="ECO:0007669"/>
    <property type="project" value="TreeGrafter"/>
</dbReference>
<feature type="domain" description="F-box/LRR-repeat protein 15-like leucin rich repeat" evidence="1">
    <location>
        <begin position="61"/>
        <end position="233"/>
    </location>
</feature>
<protein>
    <recommendedName>
        <fullName evidence="1">F-box/LRR-repeat protein 15-like leucin rich repeat domain-containing protein</fullName>
    </recommendedName>
</protein>
<comment type="caution">
    <text evidence="2">The sequence shown here is derived from an EMBL/GenBank/DDBJ whole genome shotgun (WGS) entry which is preliminary data.</text>
</comment>
<dbReference type="OrthoDB" id="550575at2759"/>
<dbReference type="Pfam" id="PF25372">
    <property type="entry name" value="DUF7885"/>
    <property type="match status" value="1"/>
</dbReference>
<dbReference type="GO" id="GO:0019005">
    <property type="term" value="C:SCF ubiquitin ligase complex"/>
    <property type="evidence" value="ECO:0007669"/>
    <property type="project" value="TreeGrafter"/>
</dbReference>
<gene>
    <name evidence="2" type="ORF">EZS28_005164</name>
</gene>
<evidence type="ECO:0000313" key="3">
    <source>
        <dbReference type="Proteomes" id="UP000324800"/>
    </source>
</evidence>
<dbReference type="Proteomes" id="UP000324800">
    <property type="component" value="Unassembled WGS sequence"/>
</dbReference>
<reference evidence="2 3" key="1">
    <citation type="submission" date="2019-03" db="EMBL/GenBank/DDBJ databases">
        <title>Single cell metagenomics reveals metabolic interactions within the superorganism composed of flagellate Streblomastix strix and complex community of Bacteroidetes bacteria on its surface.</title>
        <authorList>
            <person name="Treitli S.C."/>
            <person name="Kolisko M."/>
            <person name="Husnik F."/>
            <person name="Keeling P."/>
            <person name="Hampl V."/>
        </authorList>
    </citation>
    <scope>NUCLEOTIDE SEQUENCE [LARGE SCALE GENOMIC DNA]</scope>
    <source>
        <strain evidence="2">ST1C</strain>
    </source>
</reference>
<name>A0A5J4WWM0_9EUKA</name>
<accession>A0A5J4WWM0</accession>
<dbReference type="EMBL" id="SNRW01000779">
    <property type="protein sequence ID" value="KAA6399310.1"/>
    <property type="molecule type" value="Genomic_DNA"/>
</dbReference>
<dbReference type="InterPro" id="IPR032675">
    <property type="entry name" value="LRR_dom_sf"/>
</dbReference>
<dbReference type="SUPFAM" id="SSF52047">
    <property type="entry name" value="RNI-like"/>
    <property type="match status" value="1"/>
</dbReference>
<dbReference type="PANTHER" id="PTHR13318">
    <property type="entry name" value="PARTNER OF PAIRED, ISOFORM B-RELATED"/>
    <property type="match status" value="1"/>
</dbReference>
<dbReference type="AlphaFoldDB" id="A0A5J4WWM0"/>